<feature type="domain" description="GmrSD restriction endonucleases N-terminal" evidence="1">
    <location>
        <begin position="15"/>
        <end position="223"/>
    </location>
</feature>
<protein>
    <submittedName>
        <fullName evidence="3">Uncharacterized conserved protein, contains ParB-like and HNH nuclease domains</fullName>
    </submittedName>
</protein>
<dbReference type="Pfam" id="PF07510">
    <property type="entry name" value="GmrSD_C"/>
    <property type="match status" value="1"/>
</dbReference>
<evidence type="ECO:0000259" key="2">
    <source>
        <dbReference type="Pfam" id="PF07510"/>
    </source>
</evidence>
<dbReference type="PANTHER" id="PTHR35149:SF2">
    <property type="entry name" value="DUF262 DOMAIN-CONTAINING PROTEIN"/>
    <property type="match status" value="1"/>
</dbReference>
<dbReference type="AlphaFoldDB" id="A0A1I0NIW8"/>
<dbReference type="STRING" id="355548.SAMN04487945_0917"/>
<dbReference type="OrthoDB" id="318965at2157"/>
<organism evidence="3 4">
    <name type="scientific">Halobacterium jilantaiense</name>
    <dbReference type="NCBI Taxonomy" id="355548"/>
    <lineage>
        <taxon>Archaea</taxon>
        <taxon>Methanobacteriati</taxon>
        <taxon>Methanobacteriota</taxon>
        <taxon>Stenosarchaea group</taxon>
        <taxon>Halobacteria</taxon>
        <taxon>Halobacteriales</taxon>
        <taxon>Halobacteriaceae</taxon>
        <taxon>Halobacterium</taxon>
    </lineage>
</organism>
<evidence type="ECO:0000259" key="1">
    <source>
        <dbReference type="Pfam" id="PF03235"/>
    </source>
</evidence>
<name>A0A1I0NIW8_9EURY</name>
<evidence type="ECO:0000313" key="4">
    <source>
        <dbReference type="Proteomes" id="UP000198518"/>
    </source>
</evidence>
<dbReference type="PANTHER" id="PTHR35149">
    <property type="entry name" value="SLL5132 PROTEIN"/>
    <property type="match status" value="1"/>
</dbReference>
<dbReference type="InterPro" id="IPR004919">
    <property type="entry name" value="GmrSD_N"/>
</dbReference>
<sequence>MSGNLGISANEDTIESVLSRNYRYTVPDYQRQYSWGEEQWRALWEDLQALDDEDTHFLGSVVVIERSEGLNELDRLEVVDGQQRLATILAMLSVMRQKYLDEGEQSQADAIRNEYLFEQDLDQREYQNLSLSRYDNDSFASILNCDFGQVDNENLDEALEFYGSRIHSLTVEETDTLRKKLLSSITLVTIECTEEQSAFRLFETLNERGLELSSVDLMKNHVFSLAAQEDSVDYDDIQKSWQRAVENTVPNLNKPSRFFRHYLMSAPEPDFTDAVSDYKLYDTFQEIIEEVRSSPGISLESYLADIAEQSELYMRIVNADINQFDRSGNEAINEKLTQLHHIKSVQARTLLLRIFREFDNPNKAMEALGVLERFLIRWKVANYATGSQLDRIYSELCSTVFDESDPVEQMADYLSEKYPSEEEFKAGIENKRVKLNNRTKYMLKRIEEVHYGGTIDRMDDYELEHIAPRSAYTATKHSAWVTTLDTTEATFEQHRDRLGNLTLLESDKNIRASNNPFETKKSEYATSNVTMTQTLAEDYDDWNLDSIQQRTSELAEVAANIWSL</sequence>
<gene>
    <name evidence="3" type="ORF">SAMN04487945_0917</name>
</gene>
<feature type="domain" description="GmrSD restriction endonucleases C-terminal" evidence="2">
    <location>
        <begin position="418"/>
        <end position="557"/>
    </location>
</feature>
<proteinExistence type="predicted"/>
<dbReference type="Proteomes" id="UP000198518">
    <property type="component" value="Unassembled WGS sequence"/>
</dbReference>
<reference evidence="3 4" key="1">
    <citation type="submission" date="2016-10" db="EMBL/GenBank/DDBJ databases">
        <authorList>
            <person name="de Groot N.N."/>
        </authorList>
    </citation>
    <scope>NUCLEOTIDE SEQUENCE [LARGE SCALE GENOMIC DNA]</scope>
    <source>
        <strain evidence="3 4">CGMCC 1.5337</strain>
    </source>
</reference>
<evidence type="ECO:0000313" key="3">
    <source>
        <dbReference type="EMBL" id="SEW01443.1"/>
    </source>
</evidence>
<accession>A0A1I0NIW8</accession>
<keyword evidence="4" id="KW-1185">Reference proteome</keyword>
<dbReference type="RefSeq" id="WP_089668188.1">
    <property type="nucleotide sequence ID" value="NZ_FOJA01000001.1"/>
</dbReference>
<dbReference type="EMBL" id="FOJA01000001">
    <property type="protein sequence ID" value="SEW01443.1"/>
    <property type="molecule type" value="Genomic_DNA"/>
</dbReference>
<dbReference type="InterPro" id="IPR011089">
    <property type="entry name" value="GmrSD_C"/>
</dbReference>
<dbReference type="Pfam" id="PF03235">
    <property type="entry name" value="GmrSD_N"/>
    <property type="match status" value="1"/>
</dbReference>